<dbReference type="GO" id="GO:0005829">
    <property type="term" value="C:cytosol"/>
    <property type="evidence" value="ECO:0007669"/>
    <property type="project" value="TreeGrafter"/>
</dbReference>
<dbReference type="PATRIC" id="fig|1183438.3.peg.3797"/>
<dbReference type="Gene3D" id="3.40.50.360">
    <property type="match status" value="1"/>
</dbReference>
<name>U5QM91_GLOK1</name>
<dbReference type="PANTHER" id="PTHR30543">
    <property type="entry name" value="CHROMATE REDUCTASE"/>
    <property type="match status" value="1"/>
</dbReference>
<gene>
    <name evidence="2" type="primary">arsH</name>
    <name evidence="2" type="ORF">GKIL_3861</name>
</gene>
<evidence type="ECO:0000313" key="2">
    <source>
        <dbReference type="EMBL" id="AGY60107.1"/>
    </source>
</evidence>
<dbReference type="OrthoDB" id="9790975at2"/>
<proteinExistence type="predicted"/>
<dbReference type="InterPro" id="IPR050712">
    <property type="entry name" value="NAD(P)H-dep_reductase"/>
</dbReference>
<dbReference type="RefSeq" id="WP_023175431.1">
    <property type="nucleotide sequence ID" value="NC_022600.1"/>
</dbReference>
<dbReference type="PANTHER" id="PTHR30543:SF21">
    <property type="entry name" value="NAD(P)H-DEPENDENT FMN REDUCTASE LOT6"/>
    <property type="match status" value="1"/>
</dbReference>
<dbReference type="GO" id="GO:0010181">
    <property type="term" value="F:FMN binding"/>
    <property type="evidence" value="ECO:0007669"/>
    <property type="project" value="TreeGrafter"/>
</dbReference>
<accession>U5QM91</accession>
<protein>
    <submittedName>
        <fullName evidence="2">NADPH-dependent FMN reductase</fullName>
    </submittedName>
</protein>
<dbReference type="Proteomes" id="UP000017396">
    <property type="component" value="Chromosome"/>
</dbReference>
<organism evidence="2 3">
    <name type="scientific">Gloeobacter kilaueensis (strain ATCC BAA-2537 / CCAP 1431/1 / ULC 316 / JS1)</name>
    <dbReference type="NCBI Taxonomy" id="1183438"/>
    <lineage>
        <taxon>Bacteria</taxon>
        <taxon>Bacillati</taxon>
        <taxon>Cyanobacteriota</taxon>
        <taxon>Cyanophyceae</taxon>
        <taxon>Gloeobacterales</taxon>
        <taxon>Gloeobacteraceae</taxon>
        <taxon>Gloeobacter</taxon>
    </lineage>
</organism>
<dbReference type="KEGG" id="glj:GKIL_3861"/>
<dbReference type="Pfam" id="PF03358">
    <property type="entry name" value="FMN_red"/>
    <property type="match status" value="1"/>
</dbReference>
<evidence type="ECO:0000313" key="3">
    <source>
        <dbReference type="Proteomes" id="UP000017396"/>
    </source>
</evidence>
<reference evidence="2 3" key="1">
    <citation type="journal article" date="2013" name="PLoS ONE">
        <title>Cultivation and Complete Genome Sequencing of Gloeobacter kilaueensis sp. nov., from a Lava Cave in Kilauea Caldera, Hawai'i.</title>
        <authorList>
            <person name="Saw J.H."/>
            <person name="Schatz M."/>
            <person name="Brown M.V."/>
            <person name="Kunkel D.D."/>
            <person name="Foster J.S."/>
            <person name="Shick H."/>
            <person name="Christensen S."/>
            <person name="Hou S."/>
            <person name="Wan X."/>
            <person name="Donachie S.P."/>
        </authorList>
    </citation>
    <scope>NUCLEOTIDE SEQUENCE [LARGE SCALE GENOMIC DNA]</scope>
    <source>
        <strain evidence="3">JS</strain>
    </source>
</reference>
<dbReference type="EMBL" id="CP003587">
    <property type="protein sequence ID" value="AGY60107.1"/>
    <property type="molecule type" value="Genomic_DNA"/>
</dbReference>
<dbReference type="eggNOG" id="COG0431">
    <property type="taxonomic scope" value="Bacteria"/>
</dbReference>
<dbReference type="InterPro" id="IPR029039">
    <property type="entry name" value="Flavoprotein-like_sf"/>
</dbReference>
<dbReference type="InterPro" id="IPR005025">
    <property type="entry name" value="FMN_Rdtase-like_dom"/>
</dbReference>
<keyword evidence="3" id="KW-1185">Reference proteome</keyword>
<sequence>MVKIIGLCGSLRASSYSEKALLLALAAAERAGAEVEYLDFKKMDLPFCDGGDSYPDHPDVQVLKSKVKAAAGLIISTPEYHGSFSGVIKNALDLMSFEEFTDKVWGVISVLGGGQNSNALNDLRTVARWVHSWVVREQVAIGQAWKQFDTEGKLVDPKLQERLDKLAQEVVRSARLFRVAD</sequence>
<dbReference type="GO" id="GO:0016491">
    <property type="term" value="F:oxidoreductase activity"/>
    <property type="evidence" value="ECO:0007669"/>
    <property type="project" value="InterPro"/>
</dbReference>
<feature type="domain" description="NADPH-dependent FMN reductase-like" evidence="1">
    <location>
        <begin position="2"/>
        <end position="145"/>
    </location>
</feature>
<dbReference type="SUPFAM" id="SSF52218">
    <property type="entry name" value="Flavoproteins"/>
    <property type="match status" value="1"/>
</dbReference>
<dbReference type="STRING" id="1183438.GKIL_3861"/>
<dbReference type="HOGENOM" id="CLU_055322_1_2_3"/>
<dbReference type="AlphaFoldDB" id="U5QM91"/>
<evidence type="ECO:0000259" key="1">
    <source>
        <dbReference type="Pfam" id="PF03358"/>
    </source>
</evidence>